<keyword evidence="2" id="KW-0611">Plant defense</keyword>
<dbReference type="Gene3D" id="1.10.640.10">
    <property type="entry name" value="Haem peroxidase domain superfamily, animal type"/>
    <property type="match status" value="2"/>
</dbReference>
<sequence length="286" mass="32499">MATTWLDMSALYGSTPDVVHALRSHKGGKLLTQEAQARGTSGKSSYLPYNHMNVSTCTRPGVDTLDLFAGGDPRTNEDWQHPEYDDEQPYQTVRMVMPAKHMVIVNSYQMAYWTDEMPWPNDDGLPLYRQMFDEDALDISPATTYLWPLVIKGGKAMAVSVEMAVIYRFHESIIPSFPIKDGNNETLGMLATHIPNFKPGVDENFRSAGKYRGQPFDLMTWSIVHEHEQGLSTFNQYFRAYNEQDPAIEVPIRDTFKKFSSDPQTIADHKRLYKHPDEVDLVLAAS</sequence>
<dbReference type="InterPro" id="IPR010255">
    <property type="entry name" value="Haem_peroxidase_sf"/>
</dbReference>
<evidence type="ECO:0000256" key="2">
    <source>
        <dbReference type="ARBA" id="ARBA00022821"/>
    </source>
</evidence>
<dbReference type="Proteomes" id="UP001390339">
    <property type="component" value="Unassembled WGS sequence"/>
</dbReference>
<organism evidence="6 7">
    <name type="scientific">Apiospora arundinis</name>
    <dbReference type="NCBI Taxonomy" id="335852"/>
    <lineage>
        <taxon>Eukaryota</taxon>
        <taxon>Fungi</taxon>
        <taxon>Dikarya</taxon>
        <taxon>Ascomycota</taxon>
        <taxon>Pezizomycotina</taxon>
        <taxon>Sordariomycetes</taxon>
        <taxon>Xylariomycetidae</taxon>
        <taxon>Amphisphaeriales</taxon>
        <taxon>Apiosporaceae</taxon>
        <taxon>Apiospora</taxon>
    </lineage>
</organism>
<dbReference type="Pfam" id="PF03098">
    <property type="entry name" value="An_peroxidase"/>
    <property type="match status" value="2"/>
</dbReference>
<accession>A0ABR2JHF2</accession>
<evidence type="ECO:0000256" key="1">
    <source>
        <dbReference type="ARBA" id="ARBA00022723"/>
    </source>
</evidence>
<keyword evidence="7" id="KW-1185">Reference proteome</keyword>
<keyword evidence="3" id="KW-0223">Dioxygenase</keyword>
<gene>
    <name evidence="6" type="ORF">PGQ11_001646</name>
</gene>
<protein>
    <submittedName>
        <fullName evidence="6">Uncharacterized protein</fullName>
    </submittedName>
</protein>
<proteinExistence type="predicted"/>
<dbReference type="PANTHER" id="PTHR11903">
    <property type="entry name" value="PROSTAGLANDIN G/H SYNTHASE"/>
    <property type="match status" value="1"/>
</dbReference>
<dbReference type="SUPFAM" id="SSF48113">
    <property type="entry name" value="Heme-dependent peroxidases"/>
    <property type="match status" value="1"/>
</dbReference>
<keyword evidence="1" id="KW-0479">Metal-binding</keyword>
<evidence type="ECO:0000256" key="4">
    <source>
        <dbReference type="ARBA" id="ARBA00023002"/>
    </source>
</evidence>
<evidence type="ECO:0000313" key="7">
    <source>
        <dbReference type="Proteomes" id="UP001390339"/>
    </source>
</evidence>
<dbReference type="EMBL" id="JAPCWZ010000002">
    <property type="protein sequence ID" value="KAK8876700.1"/>
    <property type="molecule type" value="Genomic_DNA"/>
</dbReference>
<evidence type="ECO:0000256" key="5">
    <source>
        <dbReference type="ARBA" id="ARBA00023004"/>
    </source>
</evidence>
<reference evidence="6 7" key="1">
    <citation type="journal article" date="2024" name="IMA Fungus">
        <title>Apiospora arundinis, a panoply of carbohydrate-active enzymes and secondary metabolites.</title>
        <authorList>
            <person name="Sorensen T."/>
            <person name="Petersen C."/>
            <person name="Muurmann A.T."/>
            <person name="Christiansen J.V."/>
            <person name="Brundto M.L."/>
            <person name="Overgaard C.K."/>
            <person name="Boysen A.T."/>
            <person name="Wollenberg R.D."/>
            <person name="Larsen T.O."/>
            <person name="Sorensen J.L."/>
            <person name="Nielsen K.L."/>
            <person name="Sondergaard T.E."/>
        </authorList>
    </citation>
    <scope>NUCLEOTIDE SEQUENCE [LARGE SCALE GENOMIC DNA]</scope>
    <source>
        <strain evidence="6 7">AAU 773</strain>
    </source>
</reference>
<name>A0ABR2JHF2_9PEZI</name>
<comment type="caution">
    <text evidence="6">The sequence shown here is derived from an EMBL/GenBank/DDBJ whole genome shotgun (WGS) entry which is preliminary data.</text>
</comment>
<evidence type="ECO:0000256" key="3">
    <source>
        <dbReference type="ARBA" id="ARBA00022964"/>
    </source>
</evidence>
<evidence type="ECO:0000313" key="6">
    <source>
        <dbReference type="EMBL" id="KAK8876700.1"/>
    </source>
</evidence>
<dbReference type="InterPro" id="IPR037120">
    <property type="entry name" value="Haem_peroxidase_sf_animal"/>
</dbReference>
<keyword evidence="5" id="KW-0408">Iron</keyword>
<dbReference type="PANTHER" id="PTHR11903:SF11">
    <property type="entry name" value="ALPHA-DIOXYGENASE 1"/>
    <property type="match status" value="1"/>
</dbReference>
<keyword evidence="4" id="KW-0560">Oxidoreductase</keyword>
<dbReference type="InterPro" id="IPR050783">
    <property type="entry name" value="Oxylipin_biosynth_metab"/>
</dbReference>
<dbReference type="InterPro" id="IPR019791">
    <property type="entry name" value="Haem_peroxidase_animal"/>
</dbReference>
<dbReference type="PROSITE" id="PS50292">
    <property type="entry name" value="PEROXIDASE_3"/>
    <property type="match status" value="1"/>
</dbReference>